<name>A0A3E3AID5_9FIRM</name>
<evidence type="ECO:0000256" key="4">
    <source>
        <dbReference type="ARBA" id="ARBA00023125"/>
    </source>
</evidence>
<feature type="compositionally biased region" description="Low complexity" evidence="5">
    <location>
        <begin position="21"/>
        <end position="38"/>
    </location>
</feature>
<protein>
    <submittedName>
        <fullName evidence="8">ParB/RepB/Spo0J family partition protein</fullName>
    </submittedName>
</protein>
<evidence type="ECO:0000313" key="7">
    <source>
        <dbReference type="EMBL" id="MDB7082514.1"/>
    </source>
</evidence>
<dbReference type="InterPro" id="IPR003115">
    <property type="entry name" value="ParB_N"/>
</dbReference>
<dbReference type="SUPFAM" id="SSF110849">
    <property type="entry name" value="ParB/Sulfiredoxin"/>
    <property type="match status" value="1"/>
</dbReference>
<evidence type="ECO:0000313" key="8">
    <source>
        <dbReference type="EMBL" id="RGD86831.1"/>
    </source>
</evidence>
<dbReference type="FunFam" id="1.10.10.2830:FF:000001">
    <property type="entry name" value="Chromosome partitioning protein ParB"/>
    <property type="match status" value="1"/>
</dbReference>
<dbReference type="GO" id="GO:0005694">
    <property type="term" value="C:chromosome"/>
    <property type="evidence" value="ECO:0007669"/>
    <property type="project" value="TreeGrafter"/>
</dbReference>
<evidence type="ECO:0000259" key="6">
    <source>
        <dbReference type="PROSITE" id="PS50943"/>
    </source>
</evidence>
<organism evidence="8 9">
    <name type="scientific">Thomasclavelia ramosa</name>
    <dbReference type="NCBI Taxonomy" id="1547"/>
    <lineage>
        <taxon>Bacteria</taxon>
        <taxon>Bacillati</taxon>
        <taxon>Bacillota</taxon>
        <taxon>Erysipelotrichia</taxon>
        <taxon>Erysipelotrichales</taxon>
        <taxon>Coprobacillaceae</taxon>
        <taxon>Thomasclavelia</taxon>
    </lineage>
</organism>
<dbReference type="Proteomes" id="UP001211987">
    <property type="component" value="Unassembled WGS sequence"/>
</dbReference>
<evidence type="ECO:0000256" key="3">
    <source>
        <dbReference type="ARBA" id="ARBA00022829"/>
    </source>
</evidence>
<dbReference type="InterPro" id="IPR001387">
    <property type="entry name" value="Cro/C1-type_HTH"/>
</dbReference>
<dbReference type="GO" id="GO:0007059">
    <property type="term" value="P:chromosome segregation"/>
    <property type="evidence" value="ECO:0007669"/>
    <property type="project" value="UniProtKB-KW"/>
</dbReference>
<keyword evidence="4" id="KW-0238">DNA-binding</keyword>
<dbReference type="NCBIfam" id="TIGR00180">
    <property type="entry name" value="parB_part"/>
    <property type="match status" value="1"/>
</dbReference>
<proteinExistence type="inferred from homology"/>
<sequence length="325" mass="36721">MPNNTTKSAPAKMAAKKTATKKTVTTTKKPAARKPATTKNKKLGKGLDAIFGGDISTLIDDIEKNTPESKQITVSLEEIRPNPYQPRKLFDEEKLQELAISIKEHGVFQPVILKKSIQGYEIVAGERRCRAAKIAGLVEIPAIIVDFTDQQMMEIALLENIQRENLNSIEEAKAYQMMMERLNLKQDELAKRIGKSRSYIANTLRLLQLPEMIQNYVLEGKITMGHARCLITLPQEKAESLAARCIEEGLSVRDVENIVKGIELGNSRKDRPKVEKPKEYVYVEGLLRKKFRTKIKVDEKAVTIKYTDTKDLNRILELMGVIEES</sequence>
<dbReference type="RefSeq" id="WP_003535045.1">
    <property type="nucleotide sequence ID" value="NZ_BAABXX010000001.1"/>
</dbReference>
<feature type="compositionally biased region" description="Low complexity" evidence="5">
    <location>
        <begin position="1"/>
        <end position="13"/>
    </location>
</feature>
<dbReference type="PANTHER" id="PTHR33375">
    <property type="entry name" value="CHROMOSOME-PARTITIONING PROTEIN PARB-RELATED"/>
    <property type="match status" value="1"/>
</dbReference>
<comment type="subcellular location">
    <subcellularLocation>
        <location evidence="1">Cytoplasm</location>
        <location evidence="1">Nucleoid</location>
    </subcellularLocation>
</comment>
<evidence type="ECO:0000256" key="2">
    <source>
        <dbReference type="ARBA" id="ARBA00006295"/>
    </source>
</evidence>
<dbReference type="PROSITE" id="PS50943">
    <property type="entry name" value="HTH_CROC1"/>
    <property type="match status" value="1"/>
</dbReference>
<reference evidence="8 9" key="1">
    <citation type="submission" date="2018-08" db="EMBL/GenBank/DDBJ databases">
        <title>A genome reference for cultivated species of the human gut microbiota.</title>
        <authorList>
            <person name="Zou Y."/>
            <person name="Xue W."/>
            <person name="Luo G."/>
        </authorList>
    </citation>
    <scope>NUCLEOTIDE SEQUENCE [LARGE SCALE GENOMIC DNA]</scope>
    <source>
        <strain evidence="8 9">OM06-4</strain>
    </source>
</reference>
<keyword evidence="3" id="KW-0159">Chromosome partition</keyword>
<feature type="domain" description="HTH cro/C1-type" evidence="6">
    <location>
        <begin position="180"/>
        <end position="202"/>
    </location>
</feature>
<dbReference type="GO" id="GO:0003677">
    <property type="term" value="F:DNA binding"/>
    <property type="evidence" value="ECO:0007669"/>
    <property type="project" value="UniProtKB-KW"/>
</dbReference>
<dbReference type="AlphaFoldDB" id="A0A3E3AID5"/>
<dbReference type="GO" id="GO:0009295">
    <property type="term" value="C:nucleoid"/>
    <property type="evidence" value="ECO:0007669"/>
    <property type="project" value="UniProtKB-SubCell"/>
</dbReference>
<dbReference type="Gene3D" id="1.10.10.2830">
    <property type="match status" value="1"/>
</dbReference>
<feature type="region of interest" description="Disordered" evidence="5">
    <location>
        <begin position="1"/>
        <end position="40"/>
    </location>
</feature>
<gene>
    <name evidence="8" type="ORF">DXB93_03160</name>
    <name evidence="7" type="ORF">PM738_01765</name>
</gene>
<reference evidence="7" key="2">
    <citation type="submission" date="2023-01" db="EMBL/GenBank/DDBJ databases">
        <title>Human gut microbiome strain richness.</title>
        <authorList>
            <person name="Chen-Liaw A."/>
        </authorList>
    </citation>
    <scope>NUCLEOTIDE SEQUENCE</scope>
    <source>
        <strain evidence="7">1001217st2_G6_1001217B_191108</strain>
    </source>
</reference>
<dbReference type="CDD" id="cd16393">
    <property type="entry name" value="SPO0J_N"/>
    <property type="match status" value="1"/>
</dbReference>
<dbReference type="EMBL" id="JAQLKE010000002">
    <property type="protein sequence ID" value="MDB7082514.1"/>
    <property type="molecule type" value="Genomic_DNA"/>
</dbReference>
<dbReference type="Proteomes" id="UP000261032">
    <property type="component" value="Unassembled WGS sequence"/>
</dbReference>
<dbReference type="SUPFAM" id="SSF109709">
    <property type="entry name" value="KorB DNA-binding domain-like"/>
    <property type="match status" value="1"/>
</dbReference>
<dbReference type="PANTHER" id="PTHR33375:SF1">
    <property type="entry name" value="CHROMOSOME-PARTITIONING PROTEIN PARB-RELATED"/>
    <property type="match status" value="1"/>
</dbReference>
<evidence type="ECO:0000256" key="1">
    <source>
        <dbReference type="ARBA" id="ARBA00004453"/>
    </source>
</evidence>
<dbReference type="GO" id="GO:0045881">
    <property type="term" value="P:positive regulation of sporulation resulting in formation of a cellular spore"/>
    <property type="evidence" value="ECO:0007669"/>
    <property type="project" value="TreeGrafter"/>
</dbReference>
<dbReference type="InterPro" id="IPR004437">
    <property type="entry name" value="ParB/RepB/Spo0J"/>
</dbReference>
<evidence type="ECO:0000313" key="9">
    <source>
        <dbReference type="Proteomes" id="UP000261032"/>
    </source>
</evidence>
<dbReference type="InterPro" id="IPR041468">
    <property type="entry name" value="HTH_ParB/Spo0J"/>
</dbReference>
<dbReference type="EMBL" id="QUSL01000003">
    <property type="protein sequence ID" value="RGD86831.1"/>
    <property type="molecule type" value="Genomic_DNA"/>
</dbReference>
<dbReference type="Pfam" id="PF17762">
    <property type="entry name" value="HTH_ParB"/>
    <property type="match status" value="1"/>
</dbReference>
<comment type="caution">
    <text evidence="8">The sequence shown here is derived from an EMBL/GenBank/DDBJ whole genome shotgun (WGS) entry which is preliminary data.</text>
</comment>
<dbReference type="InterPro" id="IPR050336">
    <property type="entry name" value="Chromosome_partition/occlusion"/>
</dbReference>
<dbReference type="SMART" id="SM00470">
    <property type="entry name" value="ParB"/>
    <property type="match status" value="1"/>
</dbReference>
<comment type="similarity">
    <text evidence="2">Belongs to the ParB family.</text>
</comment>
<dbReference type="Pfam" id="PF02195">
    <property type="entry name" value="ParB_N"/>
    <property type="match status" value="1"/>
</dbReference>
<accession>A0A3E3AID5</accession>
<dbReference type="GeneID" id="64197147"/>
<dbReference type="Gene3D" id="3.90.1530.30">
    <property type="match status" value="1"/>
</dbReference>
<dbReference type="FunFam" id="3.90.1530.30:FF:000001">
    <property type="entry name" value="Chromosome partitioning protein ParB"/>
    <property type="match status" value="1"/>
</dbReference>
<evidence type="ECO:0000256" key="5">
    <source>
        <dbReference type="SAM" id="MobiDB-lite"/>
    </source>
</evidence>
<dbReference type="InterPro" id="IPR036086">
    <property type="entry name" value="ParB/Sulfiredoxin_sf"/>
</dbReference>